<proteinExistence type="predicted"/>
<accession>A0A8S5T162</accession>
<reference evidence="1" key="1">
    <citation type="journal article" date="2021" name="Proc. Natl. Acad. Sci. U.S.A.">
        <title>A Catalog of Tens of Thousands of Viruses from Human Metagenomes Reveals Hidden Associations with Chronic Diseases.</title>
        <authorList>
            <person name="Tisza M.J."/>
            <person name="Buck C.B."/>
        </authorList>
    </citation>
    <scope>NUCLEOTIDE SEQUENCE</scope>
    <source>
        <strain evidence="1">CtWb16</strain>
    </source>
</reference>
<evidence type="ECO:0000313" key="1">
    <source>
        <dbReference type="EMBL" id="DAF56687.1"/>
    </source>
</evidence>
<protein>
    <submittedName>
        <fullName evidence="1">Uncharacterized protein</fullName>
    </submittedName>
</protein>
<dbReference type="EMBL" id="BK032721">
    <property type="protein sequence ID" value="DAF56687.1"/>
    <property type="molecule type" value="Genomic_DNA"/>
</dbReference>
<organism evidence="1">
    <name type="scientific">Myoviridae sp. ctWb16</name>
    <dbReference type="NCBI Taxonomy" id="2827690"/>
    <lineage>
        <taxon>Viruses</taxon>
        <taxon>Duplodnaviria</taxon>
        <taxon>Heunggongvirae</taxon>
        <taxon>Uroviricota</taxon>
        <taxon>Caudoviricetes</taxon>
    </lineage>
</organism>
<sequence length="97" mass="11554">MVEFKDFMDFVDTIIEPMIIKNNGRILKYWLNKDANLYENYIEVNVNGIQLFINDDEKEIFVVEHFPASGSVTEILLMKNCSFDDYYNVIKTIYRIK</sequence>
<name>A0A8S5T162_9CAUD</name>